<evidence type="ECO:0000313" key="3">
    <source>
        <dbReference type="Proteomes" id="UP000295497"/>
    </source>
</evidence>
<proteinExistence type="predicted"/>
<gene>
    <name evidence="2" type="ORF">SOCE836_043020</name>
</gene>
<organism evidence="2 3">
    <name type="scientific">Sorangium cellulosum</name>
    <name type="common">Polyangium cellulosum</name>
    <dbReference type="NCBI Taxonomy" id="56"/>
    <lineage>
        <taxon>Bacteria</taxon>
        <taxon>Pseudomonadati</taxon>
        <taxon>Myxococcota</taxon>
        <taxon>Polyangia</taxon>
        <taxon>Polyangiales</taxon>
        <taxon>Polyangiaceae</taxon>
        <taxon>Sorangium</taxon>
    </lineage>
</organism>
<reference evidence="2 3" key="1">
    <citation type="submission" date="2015-09" db="EMBL/GenBank/DDBJ databases">
        <title>Sorangium comparison.</title>
        <authorList>
            <person name="Zaburannyi N."/>
            <person name="Bunk B."/>
            <person name="Overmann J."/>
            <person name="Mueller R."/>
        </authorList>
    </citation>
    <scope>NUCLEOTIDE SEQUENCE [LARGE SCALE GENOMIC DNA]</scope>
    <source>
        <strain evidence="2 3">So ce836</strain>
    </source>
</reference>
<protein>
    <submittedName>
        <fullName evidence="2">Uncharacterized protein</fullName>
    </submittedName>
</protein>
<feature type="region of interest" description="Disordered" evidence="1">
    <location>
        <begin position="1"/>
        <end position="33"/>
    </location>
</feature>
<evidence type="ECO:0000313" key="2">
    <source>
        <dbReference type="EMBL" id="AUX32165.1"/>
    </source>
</evidence>
<dbReference type="EMBL" id="CP012672">
    <property type="protein sequence ID" value="AUX32165.1"/>
    <property type="molecule type" value="Genomic_DNA"/>
</dbReference>
<dbReference type="AlphaFoldDB" id="A0A4P2QPW1"/>
<name>A0A4P2QPW1_SORCE</name>
<dbReference type="Proteomes" id="UP000295497">
    <property type="component" value="Chromosome"/>
</dbReference>
<evidence type="ECO:0000256" key="1">
    <source>
        <dbReference type="SAM" id="MobiDB-lite"/>
    </source>
</evidence>
<accession>A0A4P2QPW1</accession>
<sequence length="335" mass="34779">MRSTMRPIHLRPMSSLGALRPASVETPASGDDHAEATYRRRSASMHAPRPLRLGGALAAVPALCLTFASPASAAVPGYERVINNSAHDSVFTKSVTVTCPAGKKVLGTGARVYNRDNNPGFASVVLDDIRPNATLTSLTVTGYEDAAGTSGNWEVWAIANCADPIPGLERVQAVSASDSLLTKTVVATCPSGKMVVGSGGEITNGLGRVMIDDLRPDSLLSSVTVTGYEDALGTTNNWTVTAYAICADPLPGLQRVDAFSAANSIGSKWVVVDCPTNTVLLNSGAEISSGLGFVGLNEVGPPNMLFMGTLTTALEMMSGTTNSWTVDAYAICATP</sequence>